<dbReference type="RefSeq" id="WP_087280183.1">
    <property type="nucleotide sequence ID" value="NZ_CP021455.1"/>
</dbReference>
<name>A0A1Y0EMH6_9BURK</name>
<reference evidence="5 6" key="1">
    <citation type="submission" date="2017-05" db="EMBL/GenBank/DDBJ databases">
        <authorList>
            <person name="Song R."/>
            <person name="Chenine A.L."/>
            <person name="Ruprecht R.M."/>
        </authorList>
    </citation>
    <scope>NUCLEOTIDE SEQUENCE [LARGE SCALE GENOMIC DNA]</scope>
    <source>
        <strain evidence="5 6">DSM 26136</strain>
    </source>
</reference>
<proteinExistence type="inferred from homology"/>
<dbReference type="EMBL" id="CP021455">
    <property type="protein sequence ID" value="ARU04833.1"/>
    <property type="molecule type" value="Genomic_DNA"/>
</dbReference>
<evidence type="ECO:0000259" key="4">
    <source>
        <dbReference type="Pfam" id="PF00496"/>
    </source>
</evidence>
<evidence type="ECO:0000256" key="3">
    <source>
        <dbReference type="SAM" id="SignalP"/>
    </source>
</evidence>
<evidence type="ECO:0000313" key="5">
    <source>
        <dbReference type="EMBL" id="ARU04833.1"/>
    </source>
</evidence>
<dbReference type="GO" id="GO:1904680">
    <property type="term" value="F:peptide transmembrane transporter activity"/>
    <property type="evidence" value="ECO:0007669"/>
    <property type="project" value="TreeGrafter"/>
</dbReference>
<accession>A0A1Y0EMH6</accession>
<dbReference type="CDD" id="cd00995">
    <property type="entry name" value="PBP2_NikA_DppA_OppA_like"/>
    <property type="match status" value="1"/>
</dbReference>
<evidence type="ECO:0000256" key="1">
    <source>
        <dbReference type="ARBA" id="ARBA00005695"/>
    </source>
</evidence>
<dbReference type="AlphaFoldDB" id="A0A1Y0EMH6"/>
<dbReference type="Gene3D" id="3.40.190.10">
    <property type="entry name" value="Periplasmic binding protein-like II"/>
    <property type="match status" value="1"/>
</dbReference>
<dbReference type="OrthoDB" id="9801799at2"/>
<sequence length="564" mass="63557">MTHSKFLNRLSLVACAAALAAGGAQAQETPQPGGSLSIATVFRTVAPLSFDAADWNWKYNHDMGLVNETLFAADLRKSRSRGGKQPFINDAYIPPDAMRGELAESWQLLDNPRRLEVKLRKGVMFPEKKGVMAAREMTAEDVVFSYNRYNTSPKRLATVYEHIDKVEATDKHTVVFTFKKYVADWDYRFGYGYYNAIVPKEVADAGANNWRNANGTGPFMLTNYVQGNTLTYKKNKDYWDSETIGGKAYKLPFVDTINYRFIKDESTALTALRTGKLDLMEAVPWSAVEELKKSAPQLKWNRWMSTLGTFVALRVDTKPFDDVRVRRALNMAVDREQIIKTFFGGNAEMLGYPMHTDYAGYYEPLSAMPASIKELFAYNPEQAKKLLAEAGHPNGFSFKVQTSSASTSNEMLSMVASQLAKVGVTMQIEVLEYPAFLSTMTTKKNAPGYFMSTGHTNPMVTLRKTFGIGQAWNPSQYADKAFEAKLDAALETSDEAKRQQIMRELTREILDKAPHIWLPTAYVYTAWWPWVKNYGGELRAGAERPGPIHARIWVDQAMKKKMGF</sequence>
<organism evidence="5 6">
    <name type="scientific">Comamonas serinivorans</name>
    <dbReference type="NCBI Taxonomy" id="1082851"/>
    <lineage>
        <taxon>Bacteria</taxon>
        <taxon>Pseudomonadati</taxon>
        <taxon>Pseudomonadota</taxon>
        <taxon>Betaproteobacteria</taxon>
        <taxon>Burkholderiales</taxon>
        <taxon>Comamonadaceae</taxon>
        <taxon>Comamonas</taxon>
    </lineage>
</organism>
<dbReference type="PANTHER" id="PTHR30290">
    <property type="entry name" value="PERIPLASMIC BINDING COMPONENT OF ABC TRANSPORTER"/>
    <property type="match status" value="1"/>
</dbReference>
<evidence type="ECO:0000313" key="6">
    <source>
        <dbReference type="Proteomes" id="UP000196138"/>
    </source>
</evidence>
<evidence type="ECO:0000256" key="2">
    <source>
        <dbReference type="ARBA" id="ARBA00022729"/>
    </source>
</evidence>
<feature type="domain" description="Solute-binding protein family 5" evidence="4">
    <location>
        <begin position="99"/>
        <end position="454"/>
    </location>
</feature>
<dbReference type="SUPFAM" id="SSF53850">
    <property type="entry name" value="Periplasmic binding protein-like II"/>
    <property type="match status" value="1"/>
</dbReference>
<dbReference type="InterPro" id="IPR000914">
    <property type="entry name" value="SBP_5_dom"/>
</dbReference>
<dbReference type="Gene3D" id="3.10.105.10">
    <property type="entry name" value="Dipeptide-binding Protein, Domain 3"/>
    <property type="match status" value="1"/>
</dbReference>
<gene>
    <name evidence="5" type="ORF">CCO03_09205</name>
</gene>
<dbReference type="GO" id="GO:0015833">
    <property type="term" value="P:peptide transport"/>
    <property type="evidence" value="ECO:0007669"/>
    <property type="project" value="TreeGrafter"/>
</dbReference>
<dbReference type="Pfam" id="PF00496">
    <property type="entry name" value="SBP_bac_5"/>
    <property type="match status" value="1"/>
</dbReference>
<feature type="chain" id="PRO_5012078500" evidence="3">
    <location>
        <begin position="27"/>
        <end position="564"/>
    </location>
</feature>
<dbReference type="InterPro" id="IPR039424">
    <property type="entry name" value="SBP_5"/>
</dbReference>
<dbReference type="KEGG" id="cser:CCO03_09205"/>
<dbReference type="Proteomes" id="UP000196138">
    <property type="component" value="Chromosome"/>
</dbReference>
<protein>
    <submittedName>
        <fullName evidence="5">Peptide ABC transporter substrate-binding protein</fullName>
    </submittedName>
</protein>
<dbReference type="PANTHER" id="PTHR30290:SF38">
    <property type="entry name" value="D,D-DIPEPTIDE-BINDING PERIPLASMIC PROTEIN DDPA-RELATED"/>
    <property type="match status" value="1"/>
</dbReference>
<keyword evidence="6" id="KW-1185">Reference proteome</keyword>
<comment type="similarity">
    <text evidence="1">Belongs to the bacterial solute-binding protein 5 family.</text>
</comment>
<keyword evidence="2 3" id="KW-0732">Signal</keyword>
<feature type="signal peptide" evidence="3">
    <location>
        <begin position="1"/>
        <end position="26"/>
    </location>
</feature>